<gene>
    <name evidence="1" type="ORF">EJ08DRAFT_73804</name>
</gene>
<dbReference type="Proteomes" id="UP000800235">
    <property type="component" value="Unassembled WGS sequence"/>
</dbReference>
<dbReference type="EMBL" id="MU007021">
    <property type="protein sequence ID" value="KAF2433289.1"/>
    <property type="molecule type" value="Genomic_DNA"/>
</dbReference>
<dbReference type="InterPro" id="IPR011692">
    <property type="entry name" value="Stress_up-reg_Nod19"/>
</dbReference>
<dbReference type="OrthoDB" id="4142625at2759"/>
<evidence type="ECO:0000313" key="1">
    <source>
        <dbReference type="EMBL" id="KAF2433289.1"/>
    </source>
</evidence>
<dbReference type="Pfam" id="PF07712">
    <property type="entry name" value="SURNod19"/>
    <property type="match status" value="1"/>
</dbReference>
<evidence type="ECO:0000313" key="2">
    <source>
        <dbReference type="Proteomes" id="UP000800235"/>
    </source>
</evidence>
<keyword evidence="2" id="KW-1185">Reference proteome</keyword>
<name>A0A9P4NY48_9PEZI</name>
<proteinExistence type="predicted"/>
<accession>A0A9P4NY48</accession>
<protein>
    <submittedName>
        <fullName evidence="1">Uncharacterized protein</fullName>
    </submittedName>
</protein>
<dbReference type="AlphaFoldDB" id="A0A9P4NY48"/>
<comment type="caution">
    <text evidence="1">The sequence shown here is derived from an EMBL/GenBank/DDBJ whole genome shotgun (WGS) entry which is preliminary data.</text>
</comment>
<organism evidence="1 2">
    <name type="scientific">Tothia fuscella</name>
    <dbReference type="NCBI Taxonomy" id="1048955"/>
    <lineage>
        <taxon>Eukaryota</taxon>
        <taxon>Fungi</taxon>
        <taxon>Dikarya</taxon>
        <taxon>Ascomycota</taxon>
        <taxon>Pezizomycotina</taxon>
        <taxon>Dothideomycetes</taxon>
        <taxon>Pleosporomycetidae</taxon>
        <taxon>Venturiales</taxon>
        <taxon>Cylindrosympodiaceae</taxon>
        <taxon>Tothia</taxon>
    </lineage>
</organism>
<sequence length="303" mass="33481">MDPEGQSIWNGLTGFCSDCTVLYGSTYLSDVNGRRLEAKDGAYLHHSLVRPLSRLERPFWTCSEEGKPASKPMLSTSFFLAGSVETGDHWFTSTDGKSNSGYYLPKNSVYILQAEAINFKKTPQDWYVAAEIEYVPAKPSGLEVVTLAGISVSTCDSFSPTGSVYKPPKGAKQFNMTSPKFTMDRDLTLMRAVGHIHEGGVHNTLLLNDKLICKSDTVYGGSKVTFNREGGEKWESVSHMTPCEEPVQIKTGDVLRMTTYYDLDAHPIRQAHSHGQGSDEGEAMGMFSLFLAENEKDSRRFGS</sequence>
<reference evidence="1" key="1">
    <citation type="journal article" date="2020" name="Stud. Mycol.">
        <title>101 Dothideomycetes genomes: a test case for predicting lifestyles and emergence of pathogens.</title>
        <authorList>
            <person name="Haridas S."/>
            <person name="Albert R."/>
            <person name="Binder M."/>
            <person name="Bloem J."/>
            <person name="Labutti K."/>
            <person name="Salamov A."/>
            <person name="Andreopoulos B."/>
            <person name="Baker S."/>
            <person name="Barry K."/>
            <person name="Bills G."/>
            <person name="Bluhm B."/>
            <person name="Cannon C."/>
            <person name="Castanera R."/>
            <person name="Culley D."/>
            <person name="Daum C."/>
            <person name="Ezra D."/>
            <person name="Gonzalez J."/>
            <person name="Henrissat B."/>
            <person name="Kuo A."/>
            <person name="Liang C."/>
            <person name="Lipzen A."/>
            <person name="Lutzoni F."/>
            <person name="Magnuson J."/>
            <person name="Mondo S."/>
            <person name="Nolan M."/>
            <person name="Ohm R."/>
            <person name="Pangilinan J."/>
            <person name="Park H.-J."/>
            <person name="Ramirez L."/>
            <person name="Alfaro M."/>
            <person name="Sun H."/>
            <person name="Tritt A."/>
            <person name="Yoshinaga Y."/>
            <person name="Zwiers L.-H."/>
            <person name="Turgeon B."/>
            <person name="Goodwin S."/>
            <person name="Spatafora J."/>
            <person name="Crous P."/>
            <person name="Grigoriev I."/>
        </authorList>
    </citation>
    <scope>NUCLEOTIDE SEQUENCE</scope>
    <source>
        <strain evidence="1">CBS 130266</strain>
    </source>
</reference>